<evidence type="ECO:0000256" key="1">
    <source>
        <dbReference type="SAM" id="MobiDB-lite"/>
    </source>
</evidence>
<protein>
    <submittedName>
        <fullName evidence="2">Uncharacterized protein</fullName>
    </submittedName>
</protein>
<accession>A0A7J7MKJ2</accession>
<sequence>MNEVQLYIIVHFGGDIVRPKIRSIKCTKLTSLRAHSSYEDFVTLLEETSEIRHEDWLSTTKDTGSGRGLSTTKAGRPLLHNLFPDPEPEYRGYPETNARGLDPQRFGPFVDGENDSFKTIRTDVPPINEPSIPQSNIHLSNEPAIHLSNKPVLTNVPPSNEPMLTNAPLSIKPEPIIGQTETSAEFQFEPQPEQVKDLLDFRFKSAAYTEDPYDFSKKFNIGNLYRDRIELKNHIRAYAVANKFNLEYVLSNEYKIVEQKLRKDPNYKAFEIIDDMQIHHNIDITYNLAWRAKEKAHTEMRGSFQHAYQLLTSYFAEVRYGVAYTNHVESWNNVILKVRDLPIHVFIEELSRICSEISYTYRKEAEKSQACLTSWATDHCESKKFIADSLTCRVRTSRHHFQITSYGRDDYVNIEDGTCSCCWW</sequence>
<dbReference type="EMBL" id="JACGCM010001428">
    <property type="protein sequence ID" value="KAF6155300.1"/>
    <property type="molecule type" value="Genomic_DNA"/>
</dbReference>
<evidence type="ECO:0000313" key="2">
    <source>
        <dbReference type="EMBL" id="KAF6155300.1"/>
    </source>
</evidence>
<keyword evidence="3" id="KW-1185">Reference proteome</keyword>
<dbReference type="PANTHER" id="PTHR31973:SF187">
    <property type="entry name" value="MUTATOR TRANSPOSASE MUDRA PROTEIN"/>
    <property type="match status" value="1"/>
</dbReference>
<reference evidence="2 3" key="1">
    <citation type="journal article" date="2020" name="IScience">
        <title>Genome Sequencing of the Endangered Kingdonia uniflora (Circaeasteraceae, Ranunculales) Reveals Potential Mechanisms of Evolutionary Specialization.</title>
        <authorList>
            <person name="Sun Y."/>
            <person name="Deng T."/>
            <person name="Zhang A."/>
            <person name="Moore M.J."/>
            <person name="Landis J.B."/>
            <person name="Lin N."/>
            <person name="Zhang H."/>
            <person name="Zhang X."/>
            <person name="Huang J."/>
            <person name="Zhang X."/>
            <person name="Sun H."/>
            <person name="Wang H."/>
        </authorList>
    </citation>
    <scope>NUCLEOTIDE SEQUENCE [LARGE SCALE GENOMIC DNA]</scope>
    <source>
        <strain evidence="2">TB1705</strain>
        <tissue evidence="2">Leaf</tissue>
    </source>
</reference>
<name>A0A7J7MKJ2_9MAGN</name>
<gene>
    <name evidence="2" type="ORF">GIB67_019826</name>
</gene>
<dbReference type="PANTHER" id="PTHR31973">
    <property type="entry name" value="POLYPROTEIN, PUTATIVE-RELATED"/>
    <property type="match status" value="1"/>
</dbReference>
<dbReference type="OrthoDB" id="10681921at2759"/>
<dbReference type="AlphaFoldDB" id="A0A7J7MKJ2"/>
<feature type="region of interest" description="Disordered" evidence="1">
    <location>
        <begin position="58"/>
        <end position="87"/>
    </location>
</feature>
<evidence type="ECO:0000313" key="3">
    <source>
        <dbReference type="Proteomes" id="UP000541444"/>
    </source>
</evidence>
<proteinExistence type="predicted"/>
<feature type="compositionally biased region" description="Polar residues" evidence="1">
    <location>
        <begin position="58"/>
        <end position="73"/>
    </location>
</feature>
<comment type="caution">
    <text evidence="2">The sequence shown here is derived from an EMBL/GenBank/DDBJ whole genome shotgun (WGS) entry which is preliminary data.</text>
</comment>
<organism evidence="2 3">
    <name type="scientific">Kingdonia uniflora</name>
    <dbReference type="NCBI Taxonomy" id="39325"/>
    <lineage>
        <taxon>Eukaryota</taxon>
        <taxon>Viridiplantae</taxon>
        <taxon>Streptophyta</taxon>
        <taxon>Embryophyta</taxon>
        <taxon>Tracheophyta</taxon>
        <taxon>Spermatophyta</taxon>
        <taxon>Magnoliopsida</taxon>
        <taxon>Ranunculales</taxon>
        <taxon>Circaeasteraceae</taxon>
        <taxon>Kingdonia</taxon>
    </lineage>
</organism>
<dbReference type="Proteomes" id="UP000541444">
    <property type="component" value="Unassembled WGS sequence"/>
</dbReference>